<dbReference type="GO" id="GO:0031083">
    <property type="term" value="C:BLOC-1 complex"/>
    <property type="evidence" value="ECO:0007669"/>
    <property type="project" value="InterPro"/>
</dbReference>
<evidence type="ECO:0000313" key="4">
    <source>
        <dbReference type="EMBL" id="CUI14680.1"/>
    </source>
</evidence>
<dbReference type="OrthoDB" id="20018at2759"/>
<dbReference type="Pfam" id="PF06320">
    <property type="entry name" value="GCN5L1"/>
    <property type="match status" value="1"/>
</dbReference>
<feature type="compositionally biased region" description="Polar residues" evidence="3">
    <location>
        <begin position="13"/>
        <end position="23"/>
    </location>
</feature>
<feature type="compositionally biased region" description="Low complexity" evidence="3">
    <location>
        <begin position="24"/>
        <end position="51"/>
    </location>
</feature>
<name>A0A0S4KJG6_BODSA</name>
<dbReference type="PANTHER" id="PTHR13073:SF0">
    <property type="entry name" value="BIOGENESIS OF LYSOSOME-RELATED ORGANELLES COMPLEX 1 SUBUNIT 1"/>
    <property type="match status" value="1"/>
</dbReference>
<feature type="compositionally biased region" description="Basic and acidic residues" evidence="3">
    <location>
        <begin position="1"/>
        <end position="11"/>
    </location>
</feature>
<dbReference type="VEuPathDB" id="TriTrypDB:BSAL_10650"/>
<accession>A0A0S4KJG6</accession>
<gene>
    <name evidence="4" type="ORF">BSAL_10650</name>
</gene>
<dbReference type="AlphaFoldDB" id="A0A0S4KJG6"/>
<reference evidence="5" key="1">
    <citation type="submission" date="2015-09" db="EMBL/GenBank/DDBJ databases">
        <authorList>
            <consortium name="Pathogen Informatics"/>
        </authorList>
    </citation>
    <scope>NUCLEOTIDE SEQUENCE [LARGE SCALE GENOMIC DNA]</scope>
    <source>
        <strain evidence="5">Lake Konstanz</strain>
    </source>
</reference>
<dbReference type="InterPro" id="IPR009395">
    <property type="entry name" value="BLOC1S1"/>
</dbReference>
<dbReference type="Proteomes" id="UP000051952">
    <property type="component" value="Unassembled WGS sequence"/>
</dbReference>
<organism evidence="4 5">
    <name type="scientific">Bodo saltans</name>
    <name type="common">Flagellated protozoan</name>
    <dbReference type="NCBI Taxonomy" id="75058"/>
    <lineage>
        <taxon>Eukaryota</taxon>
        <taxon>Discoba</taxon>
        <taxon>Euglenozoa</taxon>
        <taxon>Kinetoplastea</taxon>
        <taxon>Metakinetoplastina</taxon>
        <taxon>Eubodonida</taxon>
        <taxon>Bodonidae</taxon>
        <taxon>Bodo</taxon>
    </lineage>
</organism>
<dbReference type="EMBL" id="CYKH01001539">
    <property type="protein sequence ID" value="CUI14680.1"/>
    <property type="molecule type" value="Genomic_DNA"/>
</dbReference>
<dbReference type="PANTHER" id="PTHR13073">
    <property type="entry name" value="BLOC-1 COMPLEX SUBUNIT 1"/>
    <property type="match status" value="1"/>
</dbReference>
<dbReference type="OMA" id="SEMQRTH"/>
<keyword evidence="5" id="KW-1185">Reference proteome</keyword>
<evidence type="ECO:0000256" key="1">
    <source>
        <dbReference type="ARBA" id="ARBA00007133"/>
    </source>
</evidence>
<proteinExistence type="inferred from homology"/>
<evidence type="ECO:0000256" key="3">
    <source>
        <dbReference type="SAM" id="MobiDB-lite"/>
    </source>
</evidence>
<protein>
    <recommendedName>
        <fullName evidence="2">Biogenesis of lysosome-related organelles complex 1 subunit 1</fullName>
    </recommendedName>
</protein>
<feature type="region of interest" description="Disordered" evidence="3">
    <location>
        <begin position="1"/>
        <end position="54"/>
    </location>
</feature>
<evidence type="ECO:0000313" key="5">
    <source>
        <dbReference type="Proteomes" id="UP000051952"/>
    </source>
</evidence>
<evidence type="ECO:0000256" key="2">
    <source>
        <dbReference type="ARBA" id="ARBA00019577"/>
    </source>
</evidence>
<comment type="similarity">
    <text evidence="1">Belongs to the BLOC1S1 family.</text>
</comment>
<sequence length="191" mass="21002">MMESIESREASPEASTLPTSQAKPSVTAQPVSPQPQTQPTRSPPQVSSSSSGAGAQINVPLTTLISEMQRTHKHRMGQLKDAAEANFKTASASTAAACQSLVDVSNTEVIEIFNAETKIEAQIKEVSVQTEQLHKRMTQWAQLFVKFNRSLKEIGDVQHWTQMIEVDMEETVRILEALSVKKRQLVGIQSS</sequence>
<dbReference type="GO" id="GO:0016197">
    <property type="term" value="P:endosomal transport"/>
    <property type="evidence" value="ECO:0007669"/>
    <property type="project" value="TreeGrafter"/>
</dbReference>